<keyword evidence="2" id="KW-0732">Signal</keyword>
<dbReference type="GO" id="GO:0008932">
    <property type="term" value="F:lytic endotransglycosylase activity"/>
    <property type="evidence" value="ECO:0007669"/>
    <property type="project" value="TreeGrafter"/>
</dbReference>
<dbReference type="InterPro" id="IPR036779">
    <property type="entry name" value="LysM_dom_sf"/>
</dbReference>
<dbReference type="OrthoDB" id="9795421at2"/>
<dbReference type="PROSITE" id="PS51782">
    <property type="entry name" value="LYSM"/>
    <property type="match status" value="2"/>
</dbReference>
<feature type="compositionally biased region" description="Low complexity" evidence="1">
    <location>
        <begin position="158"/>
        <end position="174"/>
    </location>
</feature>
<dbReference type="EMBL" id="LT629973">
    <property type="protein sequence ID" value="SEH86019.1"/>
    <property type="molecule type" value="Genomic_DNA"/>
</dbReference>
<organism evidence="4 5">
    <name type="scientific">Akkermansia glycaniphila</name>
    <dbReference type="NCBI Taxonomy" id="1679444"/>
    <lineage>
        <taxon>Bacteria</taxon>
        <taxon>Pseudomonadati</taxon>
        <taxon>Verrucomicrobiota</taxon>
        <taxon>Verrucomicrobiia</taxon>
        <taxon>Verrucomicrobiales</taxon>
        <taxon>Akkermansiaceae</taxon>
        <taxon>Akkermansia</taxon>
    </lineage>
</organism>
<feature type="signal peptide" evidence="2">
    <location>
        <begin position="1"/>
        <end position="25"/>
    </location>
</feature>
<evidence type="ECO:0000313" key="4">
    <source>
        <dbReference type="EMBL" id="SEH86019.1"/>
    </source>
</evidence>
<dbReference type="InterPro" id="IPR018392">
    <property type="entry name" value="LysM"/>
</dbReference>
<evidence type="ECO:0000259" key="3">
    <source>
        <dbReference type="PROSITE" id="PS51782"/>
    </source>
</evidence>
<name>A0A1H6LMC7_9BACT</name>
<dbReference type="RefSeq" id="WP_067775557.1">
    <property type="nucleotide sequence ID" value="NZ_LIGX01000022.1"/>
</dbReference>
<reference evidence="5" key="1">
    <citation type="submission" date="2016-09" db="EMBL/GenBank/DDBJ databases">
        <authorList>
            <person name="Koehorst J."/>
        </authorList>
    </citation>
    <scope>NUCLEOTIDE SEQUENCE [LARGE SCALE GENOMIC DNA]</scope>
</reference>
<dbReference type="Gene3D" id="3.10.350.10">
    <property type="entry name" value="LysM domain"/>
    <property type="match status" value="2"/>
</dbReference>
<dbReference type="STRING" id="1679444.PYTT_1270"/>
<dbReference type="Proteomes" id="UP000176204">
    <property type="component" value="Chromosome I"/>
</dbReference>
<feature type="domain" description="LysM" evidence="3">
    <location>
        <begin position="179"/>
        <end position="223"/>
    </location>
</feature>
<evidence type="ECO:0000256" key="2">
    <source>
        <dbReference type="SAM" id="SignalP"/>
    </source>
</evidence>
<dbReference type="CDD" id="cd00118">
    <property type="entry name" value="LysM"/>
    <property type="match status" value="2"/>
</dbReference>
<dbReference type="SMART" id="SM00257">
    <property type="entry name" value="LysM"/>
    <property type="match status" value="2"/>
</dbReference>
<evidence type="ECO:0000256" key="1">
    <source>
        <dbReference type="SAM" id="MobiDB-lite"/>
    </source>
</evidence>
<feature type="chain" id="PRO_5009604535" evidence="2">
    <location>
        <begin position="26"/>
        <end position="225"/>
    </location>
</feature>
<dbReference type="Pfam" id="PF01476">
    <property type="entry name" value="LysM"/>
    <property type="match status" value="2"/>
</dbReference>
<gene>
    <name evidence="4" type="ORF">PYTT_1270</name>
</gene>
<dbReference type="PANTHER" id="PTHR33734">
    <property type="entry name" value="LYSM DOMAIN-CONTAINING GPI-ANCHORED PROTEIN 2"/>
    <property type="match status" value="1"/>
</dbReference>
<protein>
    <submittedName>
        <fullName evidence="4">Lysm domain</fullName>
    </submittedName>
</protein>
<dbReference type="SUPFAM" id="SSF54106">
    <property type="entry name" value="LysM domain"/>
    <property type="match status" value="2"/>
</dbReference>
<proteinExistence type="predicted"/>
<dbReference type="PROSITE" id="PS51257">
    <property type="entry name" value="PROKAR_LIPOPROTEIN"/>
    <property type="match status" value="1"/>
</dbReference>
<feature type="domain" description="LysM" evidence="3">
    <location>
        <begin position="107"/>
        <end position="150"/>
    </location>
</feature>
<sequence length="225" mass="24027">MKMKRASLLCLMGLSLALVSCQSSKDTAGIDEPIIELPADAVPPWVKGDVIASNDTVPSYLTETPDVGSYDEPVINTPKVKSNTGGKTGTTKKIGSTKKQPAKPAVYKYTVKKGDVLERIARKSGTTVSQIMKDSKLKNDKIYPGDVIYVRYKGDAPSSGKSSVSSKSKTKSVTHASTMSYTVKRGETIESIAKKMGSTPKAIRLASGLSSKAQVKRGQTVQIPK</sequence>
<feature type="region of interest" description="Disordered" evidence="1">
    <location>
        <begin position="154"/>
        <end position="176"/>
    </location>
</feature>
<accession>A0A1H6LMC7</accession>
<dbReference type="AlphaFoldDB" id="A0A1H6LMC7"/>
<evidence type="ECO:0000313" key="5">
    <source>
        <dbReference type="Proteomes" id="UP000176204"/>
    </source>
</evidence>
<dbReference type="KEGG" id="agl:PYTT_1270"/>
<keyword evidence="5" id="KW-1185">Reference proteome</keyword>
<dbReference type="PANTHER" id="PTHR33734:SF22">
    <property type="entry name" value="MEMBRANE-BOUND LYTIC MUREIN TRANSGLYCOSYLASE D"/>
    <property type="match status" value="1"/>
</dbReference>
<feature type="region of interest" description="Disordered" evidence="1">
    <location>
        <begin position="71"/>
        <end position="97"/>
    </location>
</feature>